<dbReference type="AlphaFoldDB" id="A0AAJ0U633"/>
<dbReference type="SUPFAM" id="SSF52540">
    <property type="entry name" value="P-loop containing nucleoside triphosphate hydrolases"/>
    <property type="match status" value="1"/>
</dbReference>
<dbReference type="Gene3D" id="3.30.70.870">
    <property type="entry name" value="Elongation Factor G (Translational Gtpase), domain 3"/>
    <property type="match status" value="1"/>
</dbReference>
<gene>
    <name evidence="7" type="ORF">CKO40_15675</name>
</gene>
<dbReference type="CDD" id="cd03713">
    <property type="entry name" value="EFG_mtEFG_C"/>
    <property type="match status" value="1"/>
</dbReference>
<keyword evidence="2" id="KW-0251">Elongation factor</keyword>
<dbReference type="InterPro" id="IPR041095">
    <property type="entry name" value="EFG_II"/>
</dbReference>
<dbReference type="PRINTS" id="PR00315">
    <property type="entry name" value="ELONGATNFCT"/>
</dbReference>
<keyword evidence="4" id="KW-0342">GTP-binding</keyword>
<dbReference type="Gene3D" id="3.30.70.240">
    <property type="match status" value="1"/>
</dbReference>
<evidence type="ECO:0000256" key="2">
    <source>
        <dbReference type="ARBA" id="ARBA00022768"/>
    </source>
</evidence>
<dbReference type="RefSeq" id="WP_200347272.1">
    <property type="nucleotide sequence ID" value="NZ_NRSJ01000031.1"/>
</dbReference>
<keyword evidence="1" id="KW-0547">Nucleotide-binding</keyword>
<dbReference type="GO" id="GO:0032790">
    <property type="term" value="P:ribosome disassembly"/>
    <property type="evidence" value="ECO:0007669"/>
    <property type="project" value="TreeGrafter"/>
</dbReference>
<reference evidence="7" key="1">
    <citation type="submission" date="2017-08" db="EMBL/GenBank/DDBJ databases">
        <authorList>
            <person name="Imhoff J.F."/>
            <person name="Rahn T."/>
            <person name="Kuenzel S."/>
            <person name="Neulinger S.C."/>
        </authorList>
    </citation>
    <scope>NUCLEOTIDE SEQUENCE</scope>
    <source>
        <strain evidence="7">DSM 11080</strain>
    </source>
</reference>
<dbReference type="FunFam" id="3.30.70.240:FF:000001">
    <property type="entry name" value="Elongation factor G"/>
    <property type="match status" value="1"/>
</dbReference>
<evidence type="ECO:0000256" key="1">
    <source>
        <dbReference type="ARBA" id="ARBA00022741"/>
    </source>
</evidence>
<keyword evidence="3" id="KW-0648">Protein biosynthesis</keyword>
<reference evidence="7" key="2">
    <citation type="journal article" date="2020" name="Microorganisms">
        <title>Osmotic Adaptation and Compatible Solute Biosynthesis of Phototrophic Bacteria as Revealed from Genome Analyses.</title>
        <authorList>
            <person name="Imhoff J.F."/>
            <person name="Rahn T."/>
            <person name="Kunzel S."/>
            <person name="Keller A."/>
            <person name="Neulinger S.C."/>
        </authorList>
    </citation>
    <scope>NUCLEOTIDE SEQUENCE</scope>
    <source>
        <strain evidence="7">DSM 11080</strain>
    </source>
</reference>
<dbReference type="PROSITE" id="PS51722">
    <property type="entry name" value="G_TR_2"/>
    <property type="match status" value="1"/>
</dbReference>
<dbReference type="InterPro" id="IPR009000">
    <property type="entry name" value="Transl_B-barrel_sf"/>
</dbReference>
<comment type="caution">
    <text evidence="7">The sequence shown here is derived from an EMBL/GenBank/DDBJ whole genome shotgun (WGS) entry which is preliminary data.</text>
</comment>
<dbReference type="GO" id="GO:0003924">
    <property type="term" value="F:GTPase activity"/>
    <property type="evidence" value="ECO:0007669"/>
    <property type="project" value="InterPro"/>
</dbReference>
<dbReference type="PANTHER" id="PTHR43261:SF1">
    <property type="entry name" value="RIBOSOME-RELEASING FACTOR 2, MITOCHONDRIAL"/>
    <property type="match status" value="1"/>
</dbReference>
<protein>
    <submittedName>
        <fullName evidence="7">GTP-binding protein</fullName>
    </submittedName>
</protein>
<dbReference type="GO" id="GO:0097216">
    <property type="term" value="F:guanosine tetraphosphate binding"/>
    <property type="evidence" value="ECO:0007669"/>
    <property type="project" value="UniProtKB-ARBA"/>
</dbReference>
<dbReference type="Pfam" id="PF22042">
    <property type="entry name" value="EF-G_D2"/>
    <property type="match status" value="1"/>
</dbReference>
<name>A0AAJ0U633_9GAMM</name>
<dbReference type="InterPro" id="IPR020568">
    <property type="entry name" value="Ribosomal_Su5_D2-typ_SF"/>
</dbReference>
<dbReference type="Gene3D" id="3.30.230.10">
    <property type="match status" value="1"/>
</dbReference>
<dbReference type="SMART" id="SM00889">
    <property type="entry name" value="EFG_IV"/>
    <property type="match status" value="1"/>
</dbReference>
<comment type="function">
    <text evidence="5">Catalyzes the GTP-dependent ribosomal translocation step during translation elongation. During this step, the ribosome changes from the pre-translocational (PRE) to the post-translocational (POST) state as the newly formed A-site-bound peptidyl-tRNA and P-site-bound deacylated tRNA move to the P and E sites, respectively. Catalyzes the coordinated movement of the two tRNA molecules, the mRNA and conformational changes in the ribosome.</text>
</comment>
<dbReference type="InterPro" id="IPR000640">
    <property type="entry name" value="EFG_V-like"/>
</dbReference>
<proteinExistence type="predicted"/>
<dbReference type="GO" id="GO:0005525">
    <property type="term" value="F:GTP binding"/>
    <property type="evidence" value="ECO:0007669"/>
    <property type="project" value="UniProtKB-KW"/>
</dbReference>
<dbReference type="CDD" id="cd16262">
    <property type="entry name" value="EFG_III"/>
    <property type="match status" value="1"/>
</dbReference>
<dbReference type="Gene3D" id="2.40.30.10">
    <property type="entry name" value="Translation factors"/>
    <property type="match status" value="1"/>
</dbReference>
<dbReference type="InterPro" id="IPR053905">
    <property type="entry name" value="EF-G-like_DII"/>
</dbReference>
<evidence type="ECO:0000256" key="3">
    <source>
        <dbReference type="ARBA" id="ARBA00022917"/>
    </source>
</evidence>
<dbReference type="SUPFAM" id="SSF54980">
    <property type="entry name" value="EF-G C-terminal domain-like"/>
    <property type="match status" value="2"/>
</dbReference>
<dbReference type="PANTHER" id="PTHR43261">
    <property type="entry name" value="TRANSLATION ELONGATION FACTOR G-RELATED"/>
    <property type="match status" value="1"/>
</dbReference>
<dbReference type="InterPro" id="IPR014721">
    <property type="entry name" value="Ribsml_uS5_D2-typ_fold_subgr"/>
</dbReference>
<feature type="domain" description="Tr-type G" evidence="6">
    <location>
        <begin position="21"/>
        <end position="292"/>
    </location>
</feature>
<dbReference type="Pfam" id="PF03764">
    <property type="entry name" value="EFG_IV"/>
    <property type="match status" value="1"/>
</dbReference>
<accession>A0AAJ0U633</accession>
<evidence type="ECO:0000259" key="6">
    <source>
        <dbReference type="PROSITE" id="PS51722"/>
    </source>
</evidence>
<dbReference type="NCBIfam" id="TIGR00231">
    <property type="entry name" value="small_GTP"/>
    <property type="match status" value="1"/>
</dbReference>
<organism evidence="7 8">
    <name type="scientific">Halochromatium glycolicum</name>
    <dbReference type="NCBI Taxonomy" id="85075"/>
    <lineage>
        <taxon>Bacteria</taxon>
        <taxon>Pseudomonadati</taxon>
        <taxon>Pseudomonadota</taxon>
        <taxon>Gammaproteobacteria</taxon>
        <taxon>Chromatiales</taxon>
        <taxon>Chromatiaceae</taxon>
        <taxon>Halochromatium</taxon>
    </lineage>
</organism>
<dbReference type="InterPro" id="IPR005517">
    <property type="entry name" value="Transl_elong_EFG/EF2_IV"/>
</dbReference>
<evidence type="ECO:0000313" key="8">
    <source>
        <dbReference type="Proteomes" id="UP001296776"/>
    </source>
</evidence>
<dbReference type="Proteomes" id="UP001296776">
    <property type="component" value="Unassembled WGS sequence"/>
</dbReference>
<dbReference type="Pfam" id="PF00009">
    <property type="entry name" value="GTP_EFTU"/>
    <property type="match status" value="1"/>
</dbReference>
<dbReference type="Pfam" id="PF14492">
    <property type="entry name" value="EFG_III"/>
    <property type="match status" value="1"/>
</dbReference>
<evidence type="ECO:0000256" key="5">
    <source>
        <dbReference type="ARBA" id="ARBA00024731"/>
    </source>
</evidence>
<dbReference type="InterPro" id="IPR027417">
    <property type="entry name" value="P-loop_NTPase"/>
</dbReference>
<dbReference type="Gene3D" id="3.40.50.300">
    <property type="entry name" value="P-loop containing nucleotide triphosphate hydrolases"/>
    <property type="match status" value="1"/>
</dbReference>
<dbReference type="FunFam" id="3.40.50.300:FF:000514">
    <property type="entry name" value="Ribosome-releasing factor 2, mitochondrial"/>
    <property type="match status" value="1"/>
</dbReference>
<dbReference type="InterPro" id="IPR035649">
    <property type="entry name" value="EFG_V"/>
</dbReference>
<dbReference type="InterPro" id="IPR000795">
    <property type="entry name" value="T_Tr_GTP-bd_dom"/>
</dbReference>
<evidence type="ECO:0000256" key="4">
    <source>
        <dbReference type="ARBA" id="ARBA00023134"/>
    </source>
</evidence>
<dbReference type="GO" id="GO:0003746">
    <property type="term" value="F:translation elongation factor activity"/>
    <property type="evidence" value="ECO:0007669"/>
    <property type="project" value="UniProtKB-KW"/>
</dbReference>
<dbReference type="SMART" id="SM00838">
    <property type="entry name" value="EFG_C"/>
    <property type="match status" value="1"/>
</dbReference>
<evidence type="ECO:0000313" key="7">
    <source>
        <dbReference type="EMBL" id="MBK1705956.1"/>
    </source>
</evidence>
<dbReference type="EMBL" id="NRSJ01000031">
    <property type="protein sequence ID" value="MBK1705956.1"/>
    <property type="molecule type" value="Genomic_DNA"/>
</dbReference>
<dbReference type="SUPFAM" id="SSF54211">
    <property type="entry name" value="Ribosomal protein S5 domain 2-like"/>
    <property type="match status" value="1"/>
</dbReference>
<keyword evidence="8" id="KW-1185">Reference proteome</keyword>
<dbReference type="Pfam" id="PF00679">
    <property type="entry name" value="EFG_C"/>
    <property type="match status" value="1"/>
</dbReference>
<dbReference type="InterPro" id="IPR035647">
    <property type="entry name" value="EFG_III/V"/>
</dbReference>
<sequence length="700" mass="76149">MSQSSQQSRNQRKAQAPTALAHVRNIGIAAHVDAGKTTLTERILFYTGASHKIGEVHDGAAHMDWMAEEQDHGITITAAVTKAPWRDHLLQVVDTPGHVDFTIEVERSMRVLDGVILVLDGVRGVEPQTETVWRQRSRFGLPVLFFVNKVDRAGADFRRVLKHIRERLDVEPVAMTVPLPDEHACIDLLHRRLLHFDGVQGEQVRSEPCPDRLWEPVADLHEALLLAAADADETLADLVLEGGEPPPDVVLSALRRGTLAGRLFPCFGGSALRNLGVQPVIDAAVDLLPAPLDRPAASARRPDGSTEEVAIGNDGPLAALVFKVQLWDGRRHCFTRVYRNRLKGGDSIAFQTADGRVLKEHVARIFDVDAGRKTRLDAAGPGQIVLLAGLRHAVTGDTLCDPEHLLMLERIEARRPVLSLAIEPGAGTDEDKLLEALDKVEQEDPTLKVEEDPETGQRLLRGMGELHLQIVLERLEREFGLSVRSGRPAVAVRETIARAARAEILHSRPASPDGKQPELSAWAAVEVAPRPRGEGNRFVCEPRLRPDGAELNAEQRQALEEGLASGVAAGPLQGASVDDVEIVLVEVELFGAQTTVEALQAAAARALAKALAEASPAALHPVMRVDVVVPEANLGTVLGDLQQRRAVIQATETDREAGDGSSSIRCEVALEALLGYTTELRSLTQGRGQYSMQFERFDLV</sequence>
<dbReference type="FunFam" id="3.30.70.870:FF:000002">
    <property type="entry name" value="Translation elongation factor 2"/>
    <property type="match status" value="1"/>
</dbReference>
<dbReference type="SUPFAM" id="SSF50447">
    <property type="entry name" value="Translation proteins"/>
    <property type="match status" value="1"/>
</dbReference>
<dbReference type="InterPro" id="IPR009022">
    <property type="entry name" value="EFG_III"/>
</dbReference>
<dbReference type="InterPro" id="IPR005225">
    <property type="entry name" value="Small_GTP-bd"/>
</dbReference>